<dbReference type="Gene3D" id="2.30.30.830">
    <property type="match status" value="1"/>
</dbReference>
<keyword evidence="4" id="KW-1185">Reference proteome</keyword>
<feature type="compositionally biased region" description="Polar residues" evidence="1">
    <location>
        <begin position="162"/>
        <end position="172"/>
    </location>
</feature>
<evidence type="ECO:0000313" key="4">
    <source>
        <dbReference type="Proteomes" id="UP000587991"/>
    </source>
</evidence>
<proteinExistence type="predicted"/>
<gene>
    <name evidence="3" type="ORF">HF682_07880</name>
</gene>
<dbReference type="PROSITE" id="PS51257">
    <property type="entry name" value="PROKAR_LIPOPROTEIN"/>
    <property type="match status" value="1"/>
</dbReference>
<evidence type="ECO:0000313" key="3">
    <source>
        <dbReference type="EMBL" id="NLR75076.1"/>
    </source>
</evidence>
<evidence type="ECO:0000256" key="1">
    <source>
        <dbReference type="SAM" id="MobiDB-lite"/>
    </source>
</evidence>
<dbReference type="InterPro" id="IPR007446">
    <property type="entry name" value="PilP"/>
</dbReference>
<dbReference type="EMBL" id="JABAIM010000001">
    <property type="protein sequence ID" value="NLR75076.1"/>
    <property type="molecule type" value="Genomic_DNA"/>
</dbReference>
<evidence type="ECO:0000256" key="2">
    <source>
        <dbReference type="SAM" id="SignalP"/>
    </source>
</evidence>
<dbReference type="RefSeq" id="WP_168876631.1">
    <property type="nucleotide sequence ID" value="NZ_JABAIM010000001.1"/>
</dbReference>
<feature type="signal peptide" evidence="2">
    <location>
        <begin position="1"/>
        <end position="19"/>
    </location>
</feature>
<feature type="chain" id="PRO_5032365924" evidence="2">
    <location>
        <begin position="20"/>
        <end position="172"/>
    </location>
</feature>
<accession>A0A847SC48</accession>
<protein>
    <submittedName>
        <fullName evidence="3">Pilus assembly protein PilP</fullName>
    </submittedName>
</protein>
<organism evidence="3 4">
    <name type="scientific">Leeia aquatica</name>
    <dbReference type="NCBI Taxonomy" id="2725557"/>
    <lineage>
        <taxon>Bacteria</taxon>
        <taxon>Pseudomonadati</taxon>
        <taxon>Pseudomonadota</taxon>
        <taxon>Betaproteobacteria</taxon>
        <taxon>Neisseriales</taxon>
        <taxon>Leeiaceae</taxon>
        <taxon>Leeia</taxon>
    </lineage>
</organism>
<name>A0A847SC48_9NEIS</name>
<dbReference type="AlphaFoldDB" id="A0A847SC48"/>
<keyword evidence="2" id="KW-0732">Signal</keyword>
<feature type="region of interest" description="Disordered" evidence="1">
    <location>
        <begin position="153"/>
        <end position="172"/>
    </location>
</feature>
<dbReference type="Pfam" id="PF04351">
    <property type="entry name" value="PilP"/>
    <property type="match status" value="1"/>
</dbReference>
<dbReference type="PIRSF" id="PIRSF016481">
    <property type="entry name" value="Pilus_assembly_PilP"/>
    <property type="match status" value="1"/>
</dbReference>
<reference evidence="3 4" key="1">
    <citation type="submission" date="2020-04" db="EMBL/GenBank/DDBJ databases">
        <title>Draft genome of Leeia sp. IMCC25680.</title>
        <authorList>
            <person name="Song J."/>
            <person name="Cho J.-C."/>
        </authorList>
    </citation>
    <scope>NUCLEOTIDE SEQUENCE [LARGE SCALE GENOMIC DNA]</scope>
    <source>
        <strain evidence="3 4">IMCC25680</strain>
    </source>
</reference>
<dbReference type="Proteomes" id="UP000587991">
    <property type="component" value="Unassembled WGS sequence"/>
</dbReference>
<sequence>MKRPLTLVSLLLGSILLSACGKSDFKDIDDWMANESKDYRARIEPVPELKPYVPFDYQAQDQLEPFSSAKIQAKKGAGNGTPANWKKEPLEEFDLDKITMVGTLNNKAEGRIALVKVSTGEIFRVKVSNHIGRNFGVITAITDSSVEIKEMIEDSSGDWSERSASLKLSEQE</sequence>
<comment type="caution">
    <text evidence="3">The sequence shown here is derived from an EMBL/GenBank/DDBJ whole genome shotgun (WGS) entry which is preliminary data.</text>
</comment>